<organism evidence="2 3">
    <name type="scientific">Setaria viridis</name>
    <name type="common">Green bristlegrass</name>
    <name type="synonym">Setaria italica subsp. viridis</name>
    <dbReference type="NCBI Taxonomy" id="4556"/>
    <lineage>
        <taxon>Eukaryota</taxon>
        <taxon>Viridiplantae</taxon>
        <taxon>Streptophyta</taxon>
        <taxon>Embryophyta</taxon>
        <taxon>Tracheophyta</taxon>
        <taxon>Spermatophyta</taxon>
        <taxon>Magnoliopsida</taxon>
        <taxon>Liliopsida</taxon>
        <taxon>Poales</taxon>
        <taxon>Poaceae</taxon>
        <taxon>PACMAD clade</taxon>
        <taxon>Panicoideae</taxon>
        <taxon>Panicodae</taxon>
        <taxon>Paniceae</taxon>
        <taxon>Cenchrinae</taxon>
        <taxon>Setaria</taxon>
    </lineage>
</organism>
<reference evidence="2" key="1">
    <citation type="submission" date="2019-03" db="EMBL/GenBank/DDBJ databases">
        <title>WGS assembly of Setaria viridis.</title>
        <authorList>
            <person name="Huang P."/>
            <person name="Jenkins J."/>
            <person name="Grimwood J."/>
            <person name="Barry K."/>
            <person name="Healey A."/>
            <person name="Mamidi S."/>
            <person name="Sreedasyam A."/>
            <person name="Shu S."/>
            <person name="Feldman M."/>
            <person name="Wu J."/>
            <person name="Yu Y."/>
            <person name="Chen C."/>
            <person name="Johnson J."/>
            <person name="Rokhsar D."/>
            <person name="Baxter I."/>
            <person name="Schmutz J."/>
            <person name="Brutnell T."/>
            <person name="Kellogg E."/>
        </authorList>
    </citation>
    <scope>NUCLEOTIDE SEQUENCE [LARGE SCALE GENOMIC DNA]</scope>
</reference>
<feature type="compositionally biased region" description="Pro residues" evidence="1">
    <location>
        <begin position="123"/>
        <end position="134"/>
    </location>
</feature>
<accession>A0A4U6UJD8</accession>
<keyword evidence="3" id="KW-1185">Reference proteome</keyword>
<proteinExistence type="predicted"/>
<gene>
    <name evidence="2" type="ORF">SEVIR_5G246600v2</name>
</gene>
<evidence type="ECO:0000256" key="1">
    <source>
        <dbReference type="SAM" id="MobiDB-lite"/>
    </source>
</evidence>
<dbReference type="Gramene" id="TKW15572">
    <property type="protein sequence ID" value="TKW15572"/>
    <property type="gene ID" value="SEVIR_5G246600v2"/>
</dbReference>
<name>A0A4U6UJD8_SETVI</name>
<feature type="region of interest" description="Disordered" evidence="1">
    <location>
        <begin position="57"/>
        <end position="137"/>
    </location>
</feature>
<evidence type="ECO:0000313" key="2">
    <source>
        <dbReference type="EMBL" id="TKW15572.1"/>
    </source>
</evidence>
<dbReference type="EMBL" id="CM016556">
    <property type="protein sequence ID" value="TKW15572.1"/>
    <property type="molecule type" value="Genomic_DNA"/>
</dbReference>
<sequence>MTARCTREAAACRVPAFPPVLAARSFLPKPASVHARGPAGRPSVHGMGGHHAWTCALPGSHGNGHGRKRRTCPHLGRRTPTAATGLTPPGPPRSHAKGNRAQPRSASLRPPLLIQSSVHPPAINRPPPPAPSSPPFHIGSGALARFWLHRP</sequence>
<dbReference type="Proteomes" id="UP000298652">
    <property type="component" value="Chromosome 5"/>
</dbReference>
<dbReference type="AlphaFoldDB" id="A0A4U6UJD8"/>
<feature type="compositionally biased region" description="Basic residues" evidence="1">
    <location>
        <begin position="64"/>
        <end position="77"/>
    </location>
</feature>
<evidence type="ECO:0000313" key="3">
    <source>
        <dbReference type="Proteomes" id="UP000298652"/>
    </source>
</evidence>
<protein>
    <submittedName>
        <fullName evidence="2">Uncharacterized protein</fullName>
    </submittedName>
</protein>
<feature type="compositionally biased region" description="Low complexity" evidence="1">
    <location>
        <begin position="78"/>
        <end position="87"/>
    </location>
</feature>